<dbReference type="EMBL" id="CP003600">
    <property type="protein sequence ID" value="AFY94983.1"/>
    <property type="molecule type" value="Genomic_DNA"/>
</dbReference>
<proteinExistence type="predicted"/>
<keyword evidence="1" id="KW-0472">Membrane</keyword>
<evidence type="ECO:0000313" key="2">
    <source>
        <dbReference type="EMBL" id="AFY94983.1"/>
    </source>
</evidence>
<dbReference type="KEGG" id="cmp:Cha6605_4026"/>
<keyword evidence="1" id="KW-1133">Transmembrane helix</keyword>
<name>K9UJZ4_CHAP6</name>
<dbReference type="Proteomes" id="UP000010366">
    <property type="component" value="Chromosome"/>
</dbReference>
<sequence>MLRLPLAIAILGGFSLLGIVVDRAILVRRRRQDNELGAKNSIVPMVGVEHVKLGKSIGKKLVIFYKLGSQFQKGRF</sequence>
<organism evidence="2 3">
    <name type="scientific">Chamaesiphon minutus (strain ATCC 27169 / PCC 6605)</name>
    <dbReference type="NCBI Taxonomy" id="1173020"/>
    <lineage>
        <taxon>Bacteria</taxon>
        <taxon>Bacillati</taxon>
        <taxon>Cyanobacteriota</taxon>
        <taxon>Cyanophyceae</taxon>
        <taxon>Gomontiellales</taxon>
        <taxon>Chamaesiphonaceae</taxon>
        <taxon>Chamaesiphon</taxon>
    </lineage>
</organism>
<accession>K9UJZ4</accession>
<keyword evidence="1" id="KW-0812">Transmembrane</keyword>
<protein>
    <submittedName>
        <fullName evidence="2">Uncharacterized protein</fullName>
    </submittedName>
</protein>
<keyword evidence="3" id="KW-1185">Reference proteome</keyword>
<dbReference type="HOGENOM" id="CLU_2647900_0_0_3"/>
<reference evidence="2 3" key="1">
    <citation type="submission" date="2012-05" db="EMBL/GenBank/DDBJ databases">
        <title>Finished chromosome of genome of Chamaesiphon sp. PCC 6605.</title>
        <authorList>
            <consortium name="US DOE Joint Genome Institute"/>
            <person name="Gugger M."/>
            <person name="Coursin T."/>
            <person name="Rippka R."/>
            <person name="Tandeau De Marsac N."/>
            <person name="Huntemann M."/>
            <person name="Wei C.-L."/>
            <person name="Han J."/>
            <person name="Detter J.C."/>
            <person name="Han C."/>
            <person name="Tapia R."/>
            <person name="Chen A."/>
            <person name="Kyrpides N."/>
            <person name="Mavromatis K."/>
            <person name="Markowitz V."/>
            <person name="Szeto E."/>
            <person name="Ivanova N."/>
            <person name="Pagani I."/>
            <person name="Pati A."/>
            <person name="Goodwin L."/>
            <person name="Nordberg H.P."/>
            <person name="Cantor M.N."/>
            <person name="Hua S.X."/>
            <person name="Woyke T."/>
            <person name="Kerfeld C.A."/>
        </authorList>
    </citation>
    <scope>NUCLEOTIDE SEQUENCE [LARGE SCALE GENOMIC DNA]</scope>
    <source>
        <strain evidence="3">ATCC 27169 / PCC 6605</strain>
    </source>
</reference>
<evidence type="ECO:0000256" key="1">
    <source>
        <dbReference type="SAM" id="Phobius"/>
    </source>
</evidence>
<gene>
    <name evidence="2" type="ORF">Cha6605_4026</name>
</gene>
<dbReference type="AlphaFoldDB" id="K9UJZ4"/>
<evidence type="ECO:0000313" key="3">
    <source>
        <dbReference type="Proteomes" id="UP000010366"/>
    </source>
</evidence>
<feature type="transmembrane region" description="Helical" evidence="1">
    <location>
        <begin position="6"/>
        <end position="26"/>
    </location>
</feature>